<protein>
    <submittedName>
        <fullName evidence="2">Uncharacterized protein</fullName>
    </submittedName>
</protein>
<dbReference type="KEGG" id="hae:halTADL_2118"/>
<dbReference type="GeneID" id="35002894"/>
<dbReference type="AlphaFoldDB" id="A0A1H6TVU9"/>
<dbReference type="OrthoDB" id="198318at2157"/>
<dbReference type="STRING" id="1073996.SAMN05444271_10879"/>
<gene>
    <name evidence="2" type="ORF">SAMN05444271_10879</name>
</gene>
<accession>A0A1H6TVU9</accession>
<sequence length="145" mass="15894">MSNRLPSDSDTVDTDRAELVRLGSARRQGIRLPDSVSEQLSAGDSIRLVFDGTENHAEVAADTRGLLVRGAYDNKRLARSTGEGDNRLAEWLRELGRESGNSVEFDTVVEGEQYGLRAPGDREVYTVKQGPRSSLSSIADQLDDE</sequence>
<evidence type="ECO:0000313" key="3">
    <source>
        <dbReference type="Proteomes" id="UP000198888"/>
    </source>
</evidence>
<dbReference type="EMBL" id="FNYR01000008">
    <property type="protein sequence ID" value="SEI79872.1"/>
    <property type="molecule type" value="Genomic_DNA"/>
</dbReference>
<feature type="region of interest" description="Disordered" evidence="1">
    <location>
        <begin position="125"/>
        <end position="145"/>
    </location>
</feature>
<dbReference type="RefSeq" id="WP_089671892.1">
    <property type="nucleotide sequence ID" value="NZ_CP024845.1"/>
</dbReference>
<dbReference type="InterPro" id="IPR055536">
    <property type="entry name" value="DUF7112"/>
</dbReference>
<accession>A0A2H4Q3G4</accession>
<dbReference type="Pfam" id="PF23424">
    <property type="entry name" value="DUF7112"/>
    <property type="match status" value="1"/>
</dbReference>
<name>A0A1H6TVU9_9EURY</name>
<reference evidence="2 3" key="1">
    <citation type="submission" date="2016-10" db="EMBL/GenBank/DDBJ databases">
        <authorList>
            <person name="de Groot N.N."/>
        </authorList>
    </citation>
    <scope>NUCLEOTIDE SEQUENCE [LARGE SCALE GENOMIC DNA]</scope>
    <source>
        <strain evidence="2 3">DSM 22187</strain>
    </source>
</reference>
<organism evidence="2 3">
    <name type="scientific">Halohasta litchfieldiae</name>
    <dbReference type="NCBI Taxonomy" id="1073996"/>
    <lineage>
        <taxon>Archaea</taxon>
        <taxon>Methanobacteriati</taxon>
        <taxon>Methanobacteriota</taxon>
        <taxon>Stenosarchaea group</taxon>
        <taxon>Halobacteria</taxon>
        <taxon>Halobacteriales</taxon>
        <taxon>Haloferacaceae</taxon>
        <taxon>Halohasta</taxon>
    </lineage>
</organism>
<keyword evidence="3" id="KW-1185">Reference proteome</keyword>
<proteinExistence type="predicted"/>
<evidence type="ECO:0000313" key="2">
    <source>
        <dbReference type="EMBL" id="SEI79872.1"/>
    </source>
</evidence>
<dbReference type="Proteomes" id="UP000198888">
    <property type="component" value="Unassembled WGS sequence"/>
</dbReference>
<evidence type="ECO:0000256" key="1">
    <source>
        <dbReference type="SAM" id="MobiDB-lite"/>
    </source>
</evidence>